<keyword evidence="7 16" id="KW-0874">Quinone</keyword>
<evidence type="ECO:0000256" key="2">
    <source>
        <dbReference type="ARBA" id="ARBA00002378"/>
    </source>
</evidence>
<dbReference type="PROSITE" id="PS00643">
    <property type="entry name" value="COMPLEX1_75K_3"/>
    <property type="match status" value="1"/>
</dbReference>
<dbReference type="Gene3D" id="2.40.40.20">
    <property type="match status" value="1"/>
</dbReference>
<dbReference type="Gene3D" id="2.20.25.90">
    <property type="entry name" value="ADC-like domains"/>
    <property type="match status" value="1"/>
</dbReference>
<feature type="domain" description="4Fe-4S Mo/W bis-MGD-type" evidence="19">
    <location>
        <begin position="239"/>
        <end position="295"/>
    </location>
</feature>
<dbReference type="InterPro" id="IPR010228">
    <property type="entry name" value="NADH_UbQ_OxRdtase_Gsu"/>
</dbReference>
<keyword evidence="5 16" id="KW-0004">4Fe-4S</keyword>
<dbReference type="InterPro" id="IPR036010">
    <property type="entry name" value="2Fe-2S_ferredoxin-like_sf"/>
</dbReference>
<keyword evidence="12 16" id="KW-0520">NAD</keyword>
<evidence type="ECO:0000256" key="12">
    <source>
        <dbReference type="ARBA" id="ARBA00023027"/>
    </source>
</evidence>
<evidence type="ECO:0000313" key="21">
    <source>
        <dbReference type="EMBL" id="NOT34742.1"/>
    </source>
</evidence>
<dbReference type="Gene3D" id="3.40.228.10">
    <property type="entry name" value="Dimethylsulfoxide Reductase, domain 2"/>
    <property type="match status" value="1"/>
</dbReference>
<feature type="domain" description="4Fe-4S His(Cys)3-ligated-type" evidence="20">
    <location>
        <begin position="102"/>
        <end position="141"/>
    </location>
</feature>
<dbReference type="PROSITE" id="PS00641">
    <property type="entry name" value="COMPLEX1_75K_1"/>
    <property type="match status" value="1"/>
</dbReference>
<dbReference type="Pfam" id="PF00384">
    <property type="entry name" value="Molybdopterin"/>
    <property type="match status" value="1"/>
</dbReference>
<comment type="cofactor">
    <cofactor evidence="16">
        <name>[2Fe-2S] cluster</name>
        <dbReference type="ChEBI" id="CHEBI:190135"/>
    </cofactor>
    <text evidence="16">Binds 1 [2Fe-2S] cluster per subunit.</text>
</comment>
<dbReference type="InterPro" id="IPR054351">
    <property type="entry name" value="NADH_UbQ_OxRdtase_ferredoxin"/>
</dbReference>
<dbReference type="GO" id="GO:0008137">
    <property type="term" value="F:NADH dehydrogenase (ubiquinone) activity"/>
    <property type="evidence" value="ECO:0007669"/>
    <property type="project" value="UniProtKB-UniRule"/>
</dbReference>
<dbReference type="SUPFAM" id="SSF54292">
    <property type="entry name" value="2Fe-2S ferredoxin-like"/>
    <property type="match status" value="1"/>
</dbReference>
<comment type="caution">
    <text evidence="21">The sequence shown here is derived from an EMBL/GenBank/DDBJ whole genome shotgun (WGS) entry which is preliminary data.</text>
</comment>
<evidence type="ECO:0000259" key="20">
    <source>
        <dbReference type="PROSITE" id="PS51839"/>
    </source>
</evidence>
<evidence type="ECO:0000259" key="19">
    <source>
        <dbReference type="PROSITE" id="PS51669"/>
    </source>
</evidence>
<evidence type="ECO:0000256" key="5">
    <source>
        <dbReference type="ARBA" id="ARBA00022485"/>
    </source>
</evidence>
<keyword evidence="6 16" id="KW-0001">2Fe-2S</keyword>
<dbReference type="InterPro" id="IPR017896">
    <property type="entry name" value="4Fe4S_Fe-S-bd"/>
</dbReference>
<feature type="domain" description="4Fe-4S ferredoxin-type" evidence="18">
    <location>
        <begin position="201"/>
        <end position="230"/>
    </location>
</feature>
<evidence type="ECO:0000256" key="16">
    <source>
        <dbReference type="RuleBase" id="RU003525"/>
    </source>
</evidence>
<dbReference type="Proteomes" id="UP000580839">
    <property type="component" value="Unassembled WGS sequence"/>
</dbReference>
<dbReference type="GO" id="GO:0016020">
    <property type="term" value="C:membrane"/>
    <property type="evidence" value="ECO:0007669"/>
    <property type="project" value="UniProtKB-SubCell"/>
</dbReference>
<dbReference type="PROSITE" id="PS51379">
    <property type="entry name" value="4FE4S_FER_2"/>
    <property type="match status" value="1"/>
</dbReference>
<dbReference type="Gene3D" id="3.40.50.740">
    <property type="match status" value="1"/>
</dbReference>
<dbReference type="GO" id="GO:0048038">
    <property type="term" value="F:quinone binding"/>
    <property type="evidence" value="ECO:0007669"/>
    <property type="project" value="UniProtKB-UniRule"/>
</dbReference>
<comment type="subcellular location">
    <subcellularLocation>
        <location evidence="3">Membrane</location>
    </subcellularLocation>
</comment>
<comment type="similarity">
    <text evidence="4 16">Belongs to the complex I 75 kDa subunit family.</text>
</comment>
<evidence type="ECO:0000256" key="8">
    <source>
        <dbReference type="ARBA" id="ARBA00022723"/>
    </source>
</evidence>
<keyword evidence="9 16" id="KW-1278">Translocase</keyword>
<dbReference type="SUPFAM" id="SSF54862">
    <property type="entry name" value="4Fe-4S ferredoxins"/>
    <property type="match status" value="1"/>
</dbReference>
<dbReference type="PROSITE" id="PS00198">
    <property type="entry name" value="4FE4S_FER_1"/>
    <property type="match status" value="1"/>
</dbReference>
<gene>
    <name evidence="21" type="primary">nuoG</name>
    <name evidence="21" type="ORF">HOP12_11305</name>
</gene>
<comment type="cofactor">
    <cofactor evidence="1 16">
        <name>[4Fe-4S] cluster</name>
        <dbReference type="ChEBI" id="CHEBI:49883"/>
    </cofactor>
</comment>
<keyword evidence="14" id="KW-0472">Membrane</keyword>
<dbReference type="SMART" id="SM00926">
    <property type="entry name" value="Molybdop_Fe4S4"/>
    <property type="match status" value="1"/>
</dbReference>
<keyword evidence="13" id="KW-0830">Ubiquinone</keyword>
<dbReference type="InterPro" id="IPR000283">
    <property type="entry name" value="NADH_UbQ_OxRdtase_75kDa_su_CS"/>
</dbReference>
<dbReference type="Pfam" id="PF04879">
    <property type="entry name" value="Molybdop_Fe4S4"/>
    <property type="match status" value="1"/>
</dbReference>
<dbReference type="InterPro" id="IPR006657">
    <property type="entry name" value="MoPterin_dinucl-bd_dom"/>
</dbReference>
<evidence type="ECO:0000313" key="22">
    <source>
        <dbReference type="Proteomes" id="UP000580839"/>
    </source>
</evidence>
<proteinExistence type="inferred from homology"/>
<evidence type="ECO:0000256" key="14">
    <source>
        <dbReference type="ARBA" id="ARBA00023136"/>
    </source>
</evidence>
<evidence type="ECO:0000256" key="6">
    <source>
        <dbReference type="ARBA" id="ARBA00022714"/>
    </source>
</evidence>
<evidence type="ECO:0000256" key="13">
    <source>
        <dbReference type="ARBA" id="ARBA00023075"/>
    </source>
</evidence>
<dbReference type="InterPro" id="IPR006656">
    <property type="entry name" value="Mopterin_OxRdtase"/>
</dbReference>
<dbReference type="Pfam" id="PF10588">
    <property type="entry name" value="NADH-G_4Fe-4S_3"/>
    <property type="match status" value="1"/>
</dbReference>
<feature type="domain" description="2Fe-2S ferredoxin-type" evidence="17">
    <location>
        <begin position="3"/>
        <end position="102"/>
    </location>
</feature>
<evidence type="ECO:0000259" key="17">
    <source>
        <dbReference type="PROSITE" id="PS51085"/>
    </source>
</evidence>
<evidence type="ECO:0000256" key="1">
    <source>
        <dbReference type="ARBA" id="ARBA00001966"/>
    </source>
</evidence>
<dbReference type="GO" id="GO:0046872">
    <property type="term" value="F:metal ion binding"/>
    <property type="evidence" value="ECO:0007669"/>
    <property type="project" value="UniProtKB-UniRule"/>
</dbReference>
<evidence type="ECO:0000256" key="11">
    <source>
        <dbReference type="ARBA" id="ARBA00023014"/>
    </source>
</evidence>
<dbReference type="SUPFAM" id="SSF53706">
    <property type="entry name" value="Formate dehydrogenase/DMSO reductase, domains 1-3"/>
    <property type="match status" value="1"/>
</dbReference>
<dbReference type="FunFam" id="3.10.20.740:FF:000004">
    <property type="entry name" value="NADH-quinone oxidoreductase"/>
    <property type="match status" value="1"/>
</dbReference>
<dbReference type="PIRSF" id="PIRSF036643">
    <property type="entry name" value="FDH_alpha"/>
    <property type="match status" value="1"/>
</dbReference>
<dbReference type="Pfam" id="PF13510">
    <property type="entry name" value="Fer2_4"/>
    <property type="match status" value="1"/>
</dbReference>
<protein>
    <recommendedName>
        <fullName evidence="16">NADH-quinone oxidoreductase</fullName>
        <ecNumber evidence="16">7.1.1.-</ecNumber>
    </recommendedName>
</protein>
<evidence type="ECO:0000256" key="10">
    <source>
        <dbReference type="ARBA" id="ARBA00023004"/>
    </source>
</evidence>
<evidence type="ECO:0000259" key="18">
    <source>
        <dbReference type="PROSITE" id="PS51379"/>
    </source>
</evidence>
<dbReference type="PANTHER" id="PTHR43105:SF10">
    <property type="entry name" value="NADH-QUINONE OXIDOREDUCTASE SUBUNIT G"/>
    <property type="match status" value="1"/>
</dbReference>
<dbReference type="GO" id="GO:0003954">
    <property type="term" value="F:NADH dehydrogenase activity"/>
    <property type="evidence" value="ECO:0007669"/>
    <property type="project" value="TreeGrafter"/>
</dbReference>
<dbReference type="NCBIfam" id="TIGR01973">
    <property type="entry name" value="NuoG"/>
    <property type="match status" value="1"/>
</dbReference>
<dbReference type="EC" id="7.1.1.-" evidence="16"/>
<dbReference type="Pfam" id="PF01568">
    <property type="entry name" value="Molydop_binding"/>
    <property type="match status" value="1"/>
</dbReference>
<dbReference type="InterPro" id="IPR050123">
    <property type="entry name" value="Prok_molybdopt-oxidoreductase"/>
</dbReference>
<reference evidence="21 22" key="1">
    <citation type="submission" date="2020-04" db="EMBL/GenBank/DDBJ databases">
        <title>Metagenomic profiling of ammonia- and methane-oxidizing microorganisms in a Dutch drinking water treatment plant.</title>
        <authorList>
            <person name="Poghosyan L."/>
            <person name="Leucker S."/>
        </authorList>
    </citation>
    <scope>NUCLEOTIDE SEQUENCE [LARGE SCALE GENOMIC DNA]</scope>
    <source>
        <strain evidence="21">S-RSF-IL-03</strain>
    </source>
</reference>
<dbReference type="Gene3D" id="3.30.70.20">
    <property type="match status" value="1"/>
</dbReference>
<dbReference type="CDD" id="cd00207">
    <property type="entry name" value="fer2"/>
    <property type="match status" value="1"/>
</dbReference>
<comment type="function">
    <text evidence="16">NDH-1 shuttles electrons from NADH, via FMN and iron-sulfur (Fe-S) centers, to quinones in the respiratory chain. Couples the redox reaction to proton translocation (for every two electrons transferred, four hydrogen ions are translocated across the cytoplasmic membrane), and thus conserves the redox energy in a proton gradient.</text>
</comment>
<dbReference type="AlphaFoldDB" id="A0A849SH84"/>
<dbReference type="GO" id="GO:0043546">
    <property type="term" value="F:molybdopterin cofactor binding"/>
    <property type="evidence" value="ECO:0007669"/>
    <property type="project" value="InterPro"/>
</dbReference>
<dbReference type="Gene3D" id="3.10.20.740">
    <property type="match status" value="1"/>
</dbReference>
<dbReference type="SUPFAM" id="SSF50692">
    <property type="entry name" value="ADC-like"/>
    <property type="match status" value="1"/>
</dbReference>
<dbReference type="InterPro" id="IPR009010">
    <property type="entry name" value="Asp_de-COase-like_dom_sf"/>
</dbReference>
<evidence type="ECO:0000256" key="7">
    <source>
        <dbReference type="ARBA" id="ARBA00022719"/>
    </source>
</evidence>
<dbReference type="InterPro" id="IPR001041">
    <property type="entry name" value="2Fe-2S_ferredoxin-type"/>
</dbReference>
<keyword evidence="11 16" id="KW-0411">Iron-sulfur</keyword>
<dbReference type="GO" id="GO:0051539">
    <property type="term" value="F:4 iron, 4 sulfur cluster binding"/>
    <property type="evidence" value="ECO:0007669"/>
    <property type="project" value="UniProtKB-KW"/>
</dbReference>
<dbReference type="InterPro" id="IPR006963">
    <property type="entry name" value="Mopterin_OxRdtase_4Fe-4S_dom"/>
</dbReference>
<dbReference type="FunFam" id="3.30.70.20:FF:000002">
    <property type="entry name" value="NADH-ubiquinone oxidoreductase 75 kDa subunit"/>
    <property type="match status" value="1"/>
</dbReference>
<keyword evidence="21" id="KW-0560">Oxidoreductase</keyword>
<evidence type="ECO:0000256" key="3">
    <source>
        <dbReference type="ARBA" id="ARBA00004370"/>
    </source>
</evidence>
<dbReference type="GO" id="GO:0042773">
    <property type="term" value="P:ATP synthesis coupled electron transport"/>
    <property type="evidence" value="ECO:0007669"/>
    <property type="project" value="InterPro"/>
</dbReference>
<accession>A0A849SH84</accession>
<dbReference type="PROSITE" id="PS00642">
    <property type="entry name" value="COMPLEX1_75K_2"/>
    <property type="match status" value="1"/>
</dbReference>
<keyword evidence="8 16" id="KW-0479">Metal-binding</keyword>
<dbReference type="Pfam" id="PF22117">
    <property type="entry name" value="Fer4_Nqo3"/>
    <property type="match status" value="1"/>
</dbReference>
<evidence type="ECO:0000256" key="15">
    <source>
        <dbReference type="ARBA" id="ARBA00047712"/>
    </source>
</evidence>
<dbReference type="PANTHER" id="PTHR43105">
    <property type="entry name" value="RESPIRATORY NITRATE REDUCTASE"/>
    <property type="match status" value="1"/>
</dbReference>
<dbReference type="PROSITE" id="PS51085">
    <property type="entry name" value="2FE2S_FER_2"/>
    <property type="match status" value="1"/>
</dbReference>
<comment type="function">
    <text evidence="2">NDH-1 shuttles electrons from NADH, via FMN and iron-sulfur (Fe-S) centers, to quinones in the respiratory chain. The immediate electron acceptor for the enzyme in this species is believed to be ubiquinone. Couples the redox reaction to proton translocation (for every two electrons transferred, four hydrogen ions are translocated across the cytoplasmic membrane), and thus conserves the redox energy in a proton gradient.</text>
</comment>
<dbReference type="PROSITE" id="PS51669">
    <property type="entry name" value="4FE4S_MOW_BIS_MGD"/>
    <property type="match status" value="1"/>
</dbReference>
<dbReference type="InterPro" id="IPR019574">
    <property type="entry name" value="NADH_UbQ_OxRdtase_Gsu_4Fe4S-bd"/>
</dbReference>
<dbReference type="GO" id="GO:0051537">
    <property type="term" value="F:2 iron, 2 sulfur cluster binding"/>
    <property type="evidence" value="ECO:0007669"/>
    <property type="project" value="UniProtKB-UniRule"/>
</dbReference>
<keyword evidence="10 16" id="KW-0408">Iron</keyword>
<dbReference type="SMART" id="SM00929">
    <property type="entry name" value="NADH-G_4Fe-4S_3"/>
    <property type="match status" value="1"/>
</dbReference>
<evidence type="ECO:0000256" key="4">
    <source>
        <dbReference type="ARBA" id="ARBA00005404"/>
    </source>
</evidence>
<comment type="catalytic activity">
    <reaction evidence="15 16">
        <text>a quinone + NADH + 5 H(+)(in) = a quinol + NAD(+) + 4 H(+)(out)</text>
        <dbReference type="Rhea" id="RHEA:57888"/>
        <dbReference type="ChEBI" id="CHEBI:15378"/>
        <dbReference type="ChEBI" id="CHEBI:24646"/>
        <dbReference type="ChEBI" id="CHEBI:57540"/>
        <dbReference type="ChEBI" id="CHEBI:57945"/>
        <dbReference type="ChEBI" id="CHEBI:132124"/>
    </reaction>
</comment>
<dbReference type="PROSITE" id="PS51839">
    <property type="entry name" value="4FE4S_HC3"/>
    <property type="match status" value="1"/>
</dbReference>
<evidence type="ECO:0000256" key="9">
    <source>
        <dbReference type="ARBA" id="ARBA00022967"/>
    </source>
</evidence>
<dbReference type="InterPro" id="IPR017900">
    <property type="entry name" value="4Fe4S_Fe_S_CS"/>
</dbReference>
<name>A0A849SH84_UNCEI</name>
<sequence>MSDRIQVTINGRAIEVPKGTLVTDAARMAEVHVPIFCSHAKLPPLGACRICVVEIGTPKLGPDRKPVLSADGTPEIAWMPKVQTGCTTPVTDGMHVRSESDIAVKARKGVMEFLLVNHPLDCPVCDEGGECQLQDLAFAFGHDSSRMAEAKRVFDSEDLGPIVKKEANRCIVCMRCVRYCDEVMGDDALTAHQRGVHTEISSFNRQPLECEQCGNCIEVCPVGALTALPYRFKARPWDLRQHITVCPWCSNGCSVRLGVRGNEILRARGTEYRGVNQEYLCVRGRFGYEFVDSGDRLSSPLLRVGSQAGPVSWDEAITWVSARLREIAAIHGPDAIAFLGGERLNVEEQYLFQKLARAVLGSNHIDARTRYPARVPGDAILRATGGGRRSLTFAELYQSDVALTLGDDLQGEGPFAHSQMIRGQHQSGLHLMVAHPRRVKLAREKFKGTWLGYTPGSEVAFVNALTAAALELGDPANAPADVAQQLGALKGGLAAYAAEKVEAQVGVPAATLRAAAKRLRDAPRKSVLFGRAFTEHPEAVALLQAVENLSWAVGAITNERSFVMFIGPHSNSQGALDMGLTHDQLPGYVPVGDAAARAGYEKAWGATLNARPGRTAEGIIADAAAGKIKALWIASDELLASAPNRELVGKALEAVDLVIVNEMFLSETAKLANVVFPVASFAEKEGVMVNCERRLQKSVRALPPRKGSRPDWEIFQSVAQGLGANWTYRTSEDIFREIARLVPGYGGMMYAMMLPLGPTWSFEAASTHATRLAPVEDGKPANGEGLWLLSGGVLFLEGSMGNRTTLLPRLAKQPRAALHPDDAAQLGVKDGDALELTGPAGAITVPAKVDADVPKGSVFVPYAYRGVELNRLGVPSGAGLRVRVKRAVHSAVGA</sequence>
<dbReference type="EMBL" id="JABFRW010000144">
    <property type="protein sequence ID" value="NOT34742.1"/>
    <property type="molecule type" value="Genomic_DNA"/>
</dbReference>
<organism evidence="21 22">
    <name type="scientific">Eiseniibacteriota bacterium</name>
    <dbReference type="NCBI Taxonomy" id="2212470"/>
    <lineage>
        <taxon>Bacteria</taxon>
        <taxon>Candidatus Eiseniibacteriota</taxon>
    </lineage>
</organism>